<proteinExistence type="predicted"/>
<accession>A0A8H5H2J8</accession>
<reference evidence="2 3" key="1">
    <citation type="journal article" date="2020" name="ISME J.">
        <title>Uncovering the hidden diversity of litter-decomposition mechanisms in mushroom-forming fungi.</title>
        <authorList>
            <person name="Floudas D."/>
            <person name="Bentzer J."/>
            <person name="Ahren D."/>
            <person name="Johansson T."/>
            <person name="Persson P."/>
            <person name="Tunlid A."/>
        </authorList>
    </citation>
    <scope>NUCLEOTIDE SEQUENCE [LARGE SCALE GENOMIC DNA]</scope>
    <source>
        <strain evidence="2 3">CBS 661.87</strain>
    </source>
</reference>
<feature type="compositionally biased region" description="Low complexity" evidence="1">
    <location>
        <begin position="26"/>
        <end position="45"/>
    </location>
</feature>
<protein>
    <submittedName>
        <fullName evidence="2">Uncharacterized protein</fullName>
    </submittedName>
</protein>
<dbReference type="AlphaFoldDB" id="A0A8H5H2J8"/>
<evidence type="ECO:0000313" key="3">
    <source>
        <dbReference type="Proteomes" id="UP000565441"/>
    </source>
</evidence>
<name>A0A8H5H2J8_9AGAR</name>
<feature type="compositionally biased region" description="Polar residues" evidence="1">
    <location>
        <begin position="1"/>
        <end position="10"/>
    </location>
</feature>
<organism evidence="2 3">
    <name type="scientific">Tricholomella constricta</name>
    <dbReference type="NCBI Taxonomy" id="117010"/>
    <lineage>
        <taxon>Eukaryota</taxon>
        <taxon>Fungi</taxon>
        <taxon>Dikarya</taxon>
        <taxon>Basidiomycota</taxon>
        <taxon>Agaricomycotina</taxon>
        <taxon>Agaricomycetes</taxon>
        <taxon>Agaricomycetidae</taxon>
        <taxon>Agaricales</taxon>
        <taxon>Tricholomatineae</taxon>
        <taxon>Lyophyllaceae</taxon>
        <taxon>Tricholomella</taxon>
    </lineage>
</organism>
<gene>
    <name evidence="2" type="ORF">D9615_009218</name>
</gene>
<sequence length="125" mass="13395">MALTLDSNYSAPPRSPITRAAHKRSSSTTSTSSSLSSTSSNGGSSLRERRGVNFRLSFIGIPTSVDIISPKGHLEPNFLNVPRRRRALPAPVAVFEYDLVMGKAGAKSARARDYGMGEDGWTVAL</sequence>
<dbReference type="Proteomes" id="UP000565441">
    <property type="component" value="Unassembled WGS sequence"/>
</dbReference>
<comment type="caution">
    <text evidence="2">The sequence shown here is derived from an EMBL/GenBank/DDBJ whole genome shotgun (WGS) entry which is preliminary data.</text>
</comment>
<evidence type="ECO:0000256" key="1">
    <source>
        <dbReference type="SAM" id="MobiDB-lite"/>
    </source>
</evidence>
<evidence type="ECO:0000313" key="2">
    <source>
        <dbReference type="EMBL" id="KAF5375553.1"/>
    </source>
</evidence>
<keyword evidence="3" id="KW-1185">Reference proteome</keyword>
<feature type="region of interest" description="Disordered" evidence="1">
    <location>
        <begin position="1"/>
        <end position="47"/>
    </location>
</feature>
<dbReference type="EMBL" id="JAACJP010000033">
    <property type="protein sequence ID" value="KAF5375553.1"/>
    <property type="molecule type" value="Genomic_DNA"/>
</dbReference>
<dbReference type="OrthoDB" id="3055855at2759"/>